<name>A0A2B7ZIB2_9EURO</name>
<dbReference type="EMBL" id="PDND01000010">
    <property type="protein sequence ID" value="PGH36224.1"/>
    <property type="molecule type" value="Genomic_DNA"/>
</dbReference>
<reference evidence="2 3" key="1">
    <citation type="submission" date="2017-10" db="EMBL/GenBank/DDBJ databases">
        <title>Comparative genomics in systemic dimorphic fungi from Ajellomycetaceae.</title>
        <authorList>
            <person name="Munoz J.F."/>
            <person name="Mcewen J.G."/>
            <person name="Clay O.K."/>
            <person name="Cuomo C.A."/>
        </authorList>
    </citation>
    <scope>NUCLEOTIDE SEQUENCE [LARGE SCALE GENOMIC DNA]</scope>
    <source>
        <strain evidence="2 3">UAMH4076</strain>
    </source>
</reference>
<feature type="region of interest" description="Disordered" evidence="1">
    <location>
        <begin position="102"/>
        <end position="134"/>
    </location>
</feature>
<dbReference type="Proteomes" id="UP000226031">
    <property type="component" value="Unassembled WGS sequence"/>
</dbReference>
<accession>A0A2B7ZIB2</accession>
<evidence type="ECO:0000313" key="3">
    <source>
        <dbReference type="Proteomes" id="UP000226031"/>
    </source>
</evidence>
<dbReference type="AlphaFoldDB" id="A0A2B7ZIB2"/>
<comment type="caution">
    <text evidence="2">The sequence shown here is derived from an EMBL/GenBank/DDBJ whole genome shotgun (WGS) entry which is preliminary data.</text>
</comment>
<feature type="compositionally biased region" description="Basic and acidic residues" evidence="1">
    <location>
        <begin position="102"/>
        <end position="111"/>
    </location>
</feature>
<evidence type="ECO:0000256" key="1">
    <source>
        <dbReference type="SAM" id="MobiDB-lite"/>
    </source>
</evidence>
<gene>
    <name evidence="2" type="ORF">GX50_00908</name>
</gene>
<protein>
    <submittedName>
        <fullName evidence="2">Uncharacterized protein</fullName>
    </submittedName>
</protein>
<proteinExistence type="predicted"/>
<sequence length="162" mass="18301">MRWNGSRDFGVDSNEDAQDSSAIDHDCDGEDGDNGGAYIFSDDEEKQSGGDGSKKNREVAQKDDADERAQLFKGSPVPQLFCKVSLVKPFWVEVFTKCIKPERQKAASEGKGRKRGPSLKDVQTRLTEGRSSGRMKYSRIHANKQEWTVIDHFARFLHQARY</sequence>
<organism evidence="2 3">
    <name type="scientific">[Emmonsia] crescens</name>
    <dbReference type="NCBI Taxonomy" id="73230"/>
    <lineage>
        <taxon>Eukaryota</taxon>
        <taxon>Fungi</taxon>
        <taxon>Dikarya</taxon>
        <taxon>Ascomycota</taxon>
        <taxon>Pezizomycotina</taxon>
        <taxon>Eurotiomycetes</taxon>
        <taxon>Eurotiomycetidae</taxon>
        <taxon>Onygenales</taxon>
        <taxon>Ajellomycetaceae</taxon>
        <taxon>Emergomyces</taxon>
    </lineage>
</organism>
<dbReference type="STRING" id="73230.A0A2B7ZIB2"/>
<keyword evidence="3" id="KW-1185">Reference proteome</keyword>
<feature type="compositionally biased region" description="Basic and acidic residues" evidence="1">
    <location>
        <begin position="46"/>
        <end position="67"/>
    </location>
</feature>
<evidence type="ECO:0000313" key="2">
    <source>
        <dbReference type="EMBL" id="PGH36224.1"/>
    </source>
</evidence>
<feature type="region of interest" description="Disordered" evidence="1">
    <location>
        <begin position="1"/>
        <end position="67"/>
    </location>
</feature>